<dbReference type="CDD" id="cd06225">
    <property type="entry name" value="HAMP"/>
    <property type="match status" value="1"/>
</dbReference>
<dbReference type="RefSeq" id="WP_330799672.1">
    <property type="nucleotide sequence ID" value="NZ_JAZEWV010000037.1"/>
</dbReference>
<name>A0ABU7PJH6_9ACTN</name>
<evidence type="ECO:0000313" key="7">
    <source>
        <dbReference type="Proteomes" id="UP001344658"/>
    </source>
</evidence>
<feature type="region of interest" description="Disordered" evidence="3">
    <location>
        <begin position="219"/>
        <end position="242"/>
    </location>
</feature>
<evidence type="ECO:0000259" key="5">
    <source>
        <dbReference type="PROSITE" id="PS50885"/>
    </source>
</evidence>
<evidence type="ECO:0000256" key="1">
    <source>
        <dbReference type="ARBA" id="ARBA00022692"/>
    </source>
</evidence>
<protein>
    <submittedName>
        <fullName evidence="6">HAMP domain-containing protein</fullName>
    </submittedName>
</protein>
<dbReference type="Pfam" id="PF00672">
    <property type="entry name" value="HAMP"/>
    <property type="match status" value="1"/>
</dbReference>
<dbReference type="Gene3D" id="6.10.340.10">
    <property type="match status" value="1"/>
</dbReference>
<dbReference type="SUPFAM" id="SSF158472">
    <property type="entry name" value="HAMP domain-like"/>
    <property type="match status" value="1"/>
</dbReference>
<keyword evidence="2 4" id="KW-1133">Transmembrane helix</keyword>
<dbReference type="Proteomes" id="UP001344658">
    <property type="component" value="Unassembled WGS sequence"/>
</dbReference>
<dbReference type="InterPro" id="IPR003660">
    <property type="entry name" value="HAMP_dom"/>
</dbReference>
<feature type="domain" description="HAMP" evidence="5">
    <location>
        <begin position="717"/>
        <end position="766"/>
    </location>
</feature>
<feature type="transmembrane region" description="Helical" evidence="4">
    <location>
        <begin position="692"/>
        <end position="712"/>
    </location>
</feature>
<accession>A0ABU7PJH6</accession>
<gene>
    <name evidence="6" type="ORF">V2S66_28870</name>
</gene>
<feature type="compositionally biased region" description="Low complexity" evidence="3">
    <location>
        <begin position="225"/>
        <end position="234"/>
    </location>
</feature>
<feature type="transmembrane region" description="Helical" evidence="4">
    <location>
        <begin position="418"/>
        <end position="438"/>
    </location>
</feature>
<keyword evidence="4" id="KW-0472">Membrane</keyword>
<reference evidence="6 7" key="1">
    <citation type="submission" date="2023-12" db="EMBL/GenBank/DDBJ databases">
        <title>Streptomyces sp. V4-01.</title>
        <authorList>
            <person name="Somphong A."/>
            <person name="Phongsopitanun W."/>
        </authorList>
    </citation>
    <scope>NUCLEOTIDE SEQUENCE [LARGE SCALE GENOMIC DNA]</scope>
    <source>
        <strain evidence="6 7">V4-01</strain>
    </source>
</reference>
<organism evidence="6 7">
    <name type="scientific">Actinacidiphila polyblastidii</name>
    <dbReference type="NCBI Taxonomy" id="3110430"/>
    <lineage>
        <taxon>Bacteria</taxon>
        <taxon>Bacillati</taxon>
        <taxon>Actinomycetota</taxon>
        <taxon>Actinomycetes</taxon>
        <taxon>Kitasatosporales</taxon>
        <taxon>Streptomycetaceae</taxon>
        <taxon>Actinacidiphila</taxon>
    </lineage>
</organism>
<evidence type="ECO:0000256" key="2">
    <source>
        <dbReference type="ARBA" id="ARBA00022989"/>
    </source>
</evidence>
<evidence type="ECO:0000256" key="4">
    <source>
        <dbReference type="SAM" id="Phobius"/>
    </source>
</evidence>
<evidence type="ECO:0000313" key="6">
    <source>
        <dbReference type="EMBL" id="MEE4545970.1"/>
    </source>
</evidence>
<dbReference type="EMBL" id="JAZEWV010000037">
    <property type="protein sequence ID" value="MEE4545970.1"/>
    <property type="molecule type" value="Genomic_DNA"/>
</dbReference>
<evidence type="ECO:0000256" key="3">
    <source>
        <dbReference type="SAM" id="MobiDB-lite"/>
    </source>
</evidence>
<dbReference type="PROSITE" id="PS50885">
    <property type="entry name" value="HAMP"/>
    <property type="match status" value="1"/>
</dbReference>
<comment type="caution">
    <text evidence="6">The sequence shown here is derived from an EMBL/GenBank/DDBJ whole genome shotgun (WGS) entry which is preliminary data.</text>
</comment>
<dbReference type="SMART" id="SM00304">
    <property type="entry name" value="HAMP"/>
    <property type="match status" value="2"/>
</dbReference>
<keyword evidence="1 4" id="KW-0812">Transmembrane</keyword>
<keyword evidence="7" id="KW-1185">Reference proteome</keyword>
<feature type="transmembrane region" description="Helical" evidence="4">
    <location>
        <begin position="322"/>
        <end position="341"/>
    </location>
</feature>
<proteinExistence type="predicted"/>
<sequence>MPLLGGIRPPIAALLCLLMAVAGVTVLALETTGGHDVPQATREAERQIAADAAASVRTSVESDADTLRRSARAYTPTARTTPADALKALFPADGRARGAGLLDPRGGHQLAGFGEPLPLAGVDVVSQARDSDGGPIAARLTRGASAAPRLLLFARIELPVPADPQDANQDQGQDLKDSAPTTPRQWLLVVSETLTVPPVYGEGRGVSLMDVDGRILGGTPGVPGTPGAAGTTAGSTGGSGARDRALPGVAVGAANAASHLTEASGSLLGDRVGHRRTVAGWASVAPAGGKGDTSDLGLTVLTRQQVAVTAGESDPLKVSLEAAGTLAIIALLIHLLLTFALQRPVLRLHLSATRLARAVSDGPDGHPAADDDLLRPVPVPAFGETARIGRALESIRCQLLGERGPDKAPGRLGLGGRALVAVCALMIAGWSLPLLFLANRAHASTVIPPAIVTDQQSRTLAAADRVRQSLGQRYSDLTSLAASISDRTAGRDQKPLRRALDEHDQFRSLYVLNRDGDILLRVGSKPLRTITHTPTGSGITNVNTSGRIPSIAAYAQIPRTAAAAVTADTPVVLFGEIDVHALDRTLSRPALGKVWLTDQEHKVLAANVGFRAFQALPESRLTELAAHTEGTVGTSGSARSAVLTASSAPVGSSSVASAAPLAQTGPAAGLGWRVVSARPAESLRLTAYEVQWRTMLAGLLGLTVGVACLGWLHILAVRPLRALADLAERLAAGDRRTVLYPVNHDEAGSVTRSLELLRQALVARERAAAAAPLATAPARTRTRESAPRT</sequence>